<protein>
    <submittedName>
        <fullName evidence="2">Uncharacterized protein</fullName>
    </submittedName>
</protein>
<sequence>MHWGWGVQTFSFRQVRGPKRTVWAALVTSLPAPVMSTASQLRKHSHSRPVTQITLLKVLGLRGGGSASVTFSQLRRTVFSACKSAVPGRRVLGSLLTMERDGFARTCRSSWLAAHSMLRSRRKGSLKQTTAPTPGLPDRAGLGCTPRVHVSTKSPGAASGVETTAREPPTPDASPLSRVV</sequence>
<keyword evidence="3" id="KW-1185">Reference proteome</keyword>
<comment type="caution">
    <text evidence="2">The sequence shown here is derived from an EMBL/GenBank/DDBJ whole genome shotgun (WGS) entry which is preliminary data.</text>
</comment>
<gene>
    <name evidence="2" type="ORF">HJG63_009746</name>
</gene>
<evidence type="ECO:0000313" key="2">
    <source>
        <dbReference type="EMBL" id="KAF6397079.1"/>
    </source>
</evidence>
<evidence type="ECO:0000313" key="3">
    <source>
        <dbReference type="Proteomes" id="UP000593571"/>
    </source>
</evidence>
<dbReference type="Proteomes" id="UP000593571">
    <property type="component" value="Unassembled WGS sequence"/>
</dbReference>
<proteinExistence type="predicted"/>
<dbReference type="AlphaFoldDB" id="A0A7J8BF18"/>
<accession>A0A7J8BF18</accession>
<dbReference type="EMBL" id="JACASE010000017">
    <property type="protein sequence ID" value="KAF6397079.1"/>
    <property type="molecule type" value="Genomic_DNA"/>
</dbReference>
<feature type="region of interest" description="Disordered" evidence="1">
    <location>
        <begin position="121"/>
        <end position="180"/>
    </location>
</feature>
<reference evidence="2 3" key="1">
    <citation type="journal article" date="2020" name="Nature">
        <title>Six reference-quality genomes reveal evolution of bat adaptations.</title>
        <authorList>
            <person name="Jebb D."/>
            <person name="Huang Z."/>
            <person name="Pippel M."/>
            <person name="Hughes G.M."/>
            <person name="Lavrichenko K."/>
            <person name="Devanna P."/>
            <person name="Winkler S."/>
            <person name="Jermiin L.S."/>
            <person name="Skirmuntt E.C."/>
            <person name="Katzourakis A."/>
            <person name="Burkitt-Gray L."/>
            <person name="Ray D.A."/>
            <person name="Sullivan K.A.M."/>
            <person name="Roscito J.G."/>
            <person name="Kirilenko B.M."/>
            <person name="Davalos L.M."/>
            <person name="Corthals A.P."/>
            <person name="Power M.L."/>
            <person name="Jones G."/>
            <person name="Ransome R.D."/>
            <person name="Dechmann D.K.N."/>
            <person name="Locatelli A.G."/>
            <person name="Puechmaille S.J."/>
            <person name="Fedrigo O."/>
            <person name="Jarvis E.D."/>
            <person name="Hiller M."/>
            <person name="Vernes S.C."/>
            <person name="Myers E.W."/>
            <person name="Teeling E.C."/>
        </authorList>
    </citation>
    <scope>NUCLEOTIDE SEQUENCE [LARGE SCALE GENOMIC DNA]</scope>
    <source>
        <strain evidence="2">MRouAeg1</strain>
        <tissue evidence="2">Muscle</tissue>
    </source>
</reference>
<evidence type="ECO:0000256" key="1">
    <source>
        <dbReference type="SAM" id="MobiDB-lite"/>
    </source>
</evidence>
<name>A0A7J8BF18_ROUAE</name>
<organism evidence="2 3">
    <name type="scientific">Rousettus aegyptiacus</name>
    <name type="common">Egyptian fruit bat</name>
    <name type="synonym">Pteropus aegyptiacus</name>
    <dbReference type="NCBI Taxonomy" id="9407"/>
    <lineage>
        <taxon>Eukaryota</taxon>
        <taxon>Metazoa</taxon>
        <taxon>Chordata</taxon>
        <taxon>Craniata</taxon>
        <taxon>Vertebrata</taxon>
        <taxon>Euteleostomi</taxon>
        <taxon>Mammalia</taxon>
        <taxon>Eutheria</taxon>
        <taxon>Laurasiatheria</taxon>
        <taxon>Chiroptera</taxon>
        <taxon>Yinpterochiroptera</taxon>
        <taxon>Pteropodoidea</taxon>
        <taxon>Pteropodidae</taxon>
        <taxon>Rousettinae</taxon>
        <taxon>Rousettus</taxon>
    </lineage>
</organism>